<dbReference type="Gene3D" id="3.40.630.30">
    <property type="match status" value="1"/>
</dbReference>
<dbReference type="PANTHER" id="PTHR43792:SF9">
    <property type="entry name" value="RIBOSOMAL-PROTEIN-ALANINE ACETYLTRANSFERASE"/>
    <property type="match status" value="1"/>
</dbReference>
<dbReference type="GO" id="GO:0005737">
    <property type="term" value="C:cytoplasm"/>
    <property type="evidence" value="ECO:0007669"/>
    <property type="project" value="TreeGrafter"/>
</dbReference>
<name>A0A2T7BJ16_9BACT</name>
<keyword evidence="2" id="KW-0808">Transferase</keyword>
<gene>
    <name evidence="2" type="ORF">DCC81_18815</name>
</gene>
<dbReference type="PROSITE" id="PS51186">
    <property type="entry name" value="GNAT"/>
    <property type="match status" value="1"/>
</dbReference>
<dbReference type="AlphaFoldDB" id="A0A2T7BJ16"/>
<dbReference type="SUPFAM" id="SSF55729">
    <property type="entry name" value="Acyl-CoA N-acyltransferases (Nat)"/>
    <property type="match status" value="1"/>
</dbReference>
<dbReference type="PANTHER" id="PTHR43792">
    <property type="entry name" value="GNAT FAMILY, PUTATIVE (AFU_ORTHOLOGUE AFUA_3G00765)-RELATED-RELATED"/>
    <property type="match status" value="1"/>
</dbReference>
<reference evidence="2 3" key="1">
    <citation type="submission" date="2018-04" db="EMBL/GenBank/DDBJ databases">
        <title>Chitinophaga fuyangensis sp. nov., isolated from soil in a chemical factory.</title>
        <authorList>
            <person name="Chen K."/>
        </authorList>
    </citation>
    <scope>NUCLEOTIDE SEQUENCE [LARGE SCALE GENOMIC DNA]</scope>
    <source>
        <strain evidence="2 3">LY-1</strain>
    </source>
</reference>
<evidence type="ECO:0000313" key="3">
    <source>
        <dbReference type="Proteomes" id="UP000244450"/>
    </source>
</evidence>
<dbReference type="GO" id="GO:0008999">
    <property type="term" value="F:protein-N-terminal-alanine acetyltransferase activity"/>
    <property type="evidence" value="ECO:0007669"/>
    <property type="project" value="TreeGrafter"/>
</dbReference>
<dbReference type="OrthoDB" id="9811523at2"/>
<dbReference type="Proteomes" id="UP000244450">
    <property type="component" value="Unassembled WGS sequence"/>
</dbReference>
<organism evidence="2 3">
    <name type="scientific">Chitinophaga parva</name>
    <dbReference type="NCBI Taxonomy" id="2169414"/>
    <lineage>
        <taxon>Bacteria</taxon>
        <taxon>Pseudomonadati</taxon>
        <taxon>Bacteroidota</taxon>
        <taxon>Chitinophagia</taxon>
        <taxon>Chitinophagales</taxon>
        <taxon>Chitinophagaceae</taxon>
        <taxon>Chitinophaga</taxon>
    </lineage>
</organism>
<dbReference type="Pfam" id="PF13302">
    <property type="entry name" value="Acetyltransf_3"/>
    <property type="match status" value="1"/>
</dbReference>
<protein>
    <submittedName>
        <fullName evidence="2">GNAT family N-acetyltransferase</fullName>
    </submittedName>
</protein>
<dbReference type="InterPro" id="IPR016181">
    <property type="entry name" value="Acyl_CoA_acyltransferase"/>
</dbReference>
<sequence>MAGRAKNCILRMETKCATPMKDLPVLKNGTLVLRAIRDDDTDALFRLFREEAVTRYMDIDSFASITQATELIRFLRQKWRKGQSMRLAITLRGQDKLIGTIGLHHIQLHHYKAELGYELLPAYWGQGIMTNALDLLLQYAYGQMDLNRIEAFVEPTNEPSLKLLLRLGFHYEGRLRDNFHEKGRFTDALLYSLLRKDYEQISIWA</sequence>
<evidence type="ECO:0000259" key="1">
    <source>
        <dbReference type="PROSITE" id="PS51186"/>
    </source>
</evidence>
<evidence type="ECO:0000313" key="2">
    <source>
        <dbReference type="EMBL" id="PUZ26277.1"/>
    </source>
</evidence>
<feature type="domain" description="N-acetyltransferase" evidence="1">
    <location>
        <begin position="31"/>
        <end position="196"/>
    </location>
</feature>
<proteinExistence type="predicted"/>
<dbReference type="InterPro" id="IPR000182">
    <property type="entry name" value="GNAT_dom"/>
</dbReference>
<dbReference type="EMBL" id="QCYK01000002">
    <property type="protein sequence ID" value="PUZ26277.1"/>
    <property type="molecule type" value="Genomic_DNA"/>
</dbReference>
<dbReference type="InterPro" id="IPR051531">
    <property type="entry name" value="N-acetyltransferase"/>
</dbReference>
<keyword evidence="3" id="KW-1185">Reference proteome</keyword>
<comment type="caution">
    <text evidence="2">The sequence shown here is derived from an EMBL/GenBank/DDBJ whole genome shotgun (WGS) entry which is preliminary data.</text>
</comment>
<accession>A0A2T7BJ16</accession>